<gene>
    <name evidence="2" type="ORF">CUT44_26045</name>
</gene>
<keyword evidence="3" id="KW-1185">Reference proteome</keyword>
<evidence type="ECO:0000313" key="3">
    <source>
        <dbReference type="Proteomes" id="UP000230407"/>
    </source>
</evidence>
<sequence>MAVQGHSHHRPGLHLPSWRRTRAAAPAAGARAAAGQETGTTTDATVALAAYGAGRTWEALPLVKRHGWLR</sequence>
<evidence type="ECO:0000256" key="1">
    <source>
        <dbReference type="SAM" id="MobiDB-lite"/>
    </source>
</evidence>
<accession>A0A2M8LT24</accession>
<proteinExistence type="predicted"/>
<feature type="compositionally biased region" description="Basic residues" evidence="1">
    <location>
        <begin position="1"/>
        <end position="22"/>
    </location>
</feature>
<dbReference type="Proteomes" id="UP000230407">
    <property type="component" value="Unassembled WGS sequence"/>
</dbReference>
<evidence type="ECO:0000313" key="2">
    <source>
        <dbReference type="EMBL" id="PJE95108.1"/>
    </source>
</evidence>
<organism evidence="2 3">
    <name type="scientific">Streptomyces carminius</name>
    <dbReference type="NCBI Taxonomy" id="2665496"/>
    <lineage>
        <taxon>Bacteria</taxon>
        <taxon>Bacillati</taxon>
        <taxon>Actinomycetota</taxon>
        <taxon>Actinomycetes</taxon>
        <taxon>Kitasatosporales</taxon>
        <taxon>Streptomycetaceae</taxon>
        <taxon>Streptomyces</taxon>
    </lineage>
</organism>
<name>A0A2M8LT24_9ACTN</name>
<protein>
    <submittedName>
        <fullName evidence="2">Uncharacterized protein</fullName>
    </submittedName>
</protein>
<dbReference type="EMBL" id="PGGW01000067">
    <property type="protein sequence ID" value="PJE95108.1"/>
    <property type="molecule type" value="Genomic_DNA"/>
</dbReference>
<feature type="region of interest" description="Disordered" evidence="1">
    <location>
        <begin position="1"/>
        <end position="40"/>
    </location>
</feature>
<feature type="compositionally biased region" description="Low complexity" evidence="1">
    <location>
        <begin position="23"/>
        <end position="40"/>
    </location>
</feature>
<reference evidence="2 3" key="1">
    <citation type="submission" date="2017-11" db="EMBL/GenBank/DDBJ databases">
        <title>Streptomyces carmine sp. nov., a novel actinomycete isolated from Sophora alopecuroides in Xinjiang, China.</title>
        <authorList>
            <person name="Wang Y."/>
            <person name="Luo X."/>
            <person name="Wan C."/>
            <person name="Zhang L."/>
        </authorList>
    </citation>
    <scope>NUCLEOTIDE SEQUENCE [LARGE SCALE GENOMIC DNA]</scope>
    <source>
        <strain evidence="2 3">TRM SA0054</strain>
    </source>
</reference>
<dbReference type="AlphaFoldDB" id="A0A2M8LT24"/>
<comment type="caution">
    <text evidence="2">The sequence shown here is derived from an EMBL/GenBank/DDBJ whole genome shotgun (WGS) entry which is preliminary data.</text>
</comment>
<dbReference type="RefSeq" id="WP_100204360.1">
    <property type="nucleotide sequence ID" value="NZ_PGGW01000067.1"/>
</dbReference>